<evidence type="ECO:0000259" key="1">
    <source>
        <dbReference type="Pfam" id="PF03432"/>
    </source>
</evidence>
<dbReference type="AlphaFoldDB" id="A0A1I4XHG7"/>
<sequence length="287" mass="32841">MIGKGKSISHTRASMSYGWNQEKDAKIVYSQNIIGETPKEVAEEFRFIQELNQNCEKNTLSFVISPTIDDGKYLQKKDLSKICEDFMKEMNLKDRQAIAFVHQDKSHKHIHLYVNRIDFQGQAYKDSFIGKRSQQAAEKVAEKMQLTTVKQVQWEKEHNLLAIRTEIKRRHDLTIRQFKPRTFPAYIKAMETNGVKVIPSINKANKLQGFRFEFDNYNLKGSEIHRSMTGGNIGKSLASEKSMSSFLKENTQLNLAGKTVELSTGMVKAIAKQIIKKTISKGLDMGM</sequence>
<dbReference type="EMBL" id="FOVL01000001">
    <property type="protein sequence ID" value="SFN25225.1"/>
    <property type="molecule type" value="Genomic_DNA"/>
</dbReference>
<protein>
    <submittedName>
        <fullName evidence="2">Relaxase/Mobilisation nuclease domain-containing protein</fullName>
    </submittedName>
</protein>
<gene>
    <name evidence="2" type="ORF">SAMN05660413_00047</name>
</gene>
<dbReference type="OrthoDB" id="3035232at2"/>
<reference evidence="2 3" key="1">
    <citation type="submission" date="2016-10" db="EMBL/GenBank/DDBJ databases">
        <authorList>
            <person name="de Groot N.N."/>
        </authorList>
    </citation>
    <scope>NUCLEOTIDE SEQUENCE [LARGE SCALE GENOMIC DNA]</scope>
    <source>
        <strain evidence="2 3">DSM 17794</strain>
    </source>
</reference>
<proteinExistence type="predicted"/>
<dbReference type="Proteomes" id="UP000199153">
    <property type="component" value="Unassembled WGS sequence"/>
</dbReference>
<evidence type="ECO:0000313" key="2">
    <source>
        <dbReference type="EMBL" id="SFN25225.1"/>
    </source>
</evidence>
<name>A0A1I4XHG7_9FLAO</name>
<dbReference type="STRING" id="287099.SAMN05660413_00047"/>
<dbReference type="InterPro" id="IPR005094">
    <property type="entry name" value="Endonuclease_MobA/VirD2"/>
</dbReference>
<accession>A0A1I4XHG7</accession>
<dbReference type="RefSeq" id="WP_093404392.1">
    <property type="nucleotide sequence ID" value="NZ_FOVL01000001.1"/>
</dbReference>
<dbReference type="Pfam" id="PF03432">
    <property type="entry name" value="Relaxase"/>
    <property type="match status" value="1"/>
</dbReference>
<organism evidence="2 3">
    <name type="scientific">Salegentibacter flavus</name>
    <dbReference type="NCBI Taxonomy" id="287099"/>
    <lineage>
        <taxon>Bacteria</taxon>
        <taxon>Pseudomonadati</taxon>
        <taxon>Bacteroidota</taxon>
        <taxon>Flavobacteriia</taxon>
        <taxon>Flavobacteriales</taxon>
        <taxon>Flavobacteriaceae</taxon>
        <taxon>Salegentibacter</taxon>
    </lineage>
</organism>
<evidence type="ECO:0000313" key="3">
    <source>
        <dbReference type="Proteomes" id="UP000199153"/>
    </source>
</evidence>
<keyword evidence="3" id="KW-1185">Reference proteome</keyword>
<feature type="domain" description="MobA/VirD2-like nuclease" evidence="1">
    <location>
        <begin position="17"/>
        <end position="146"/>
    </location>
</feature>